<accession>A0A2J7ZIL3</accession>
<reference evidence="2 3" key="1">
    <citation type="journal article" date="2017" name="Mol. Biol. Evol.">
        <title>The 4-celled Tetrabaena socialis nuclear genome reveals the essential components for genetic control of cell number at the origin of multicellularity in the volvocine lineage.</title>
        <authorList>
            <person name="Featherston J."/>
            <person name="Arakaki Y."/>
            <person name="Hanschen E.R."/>
            <person name="Ferris P.J."/>
            <person name="Michod R.E."/>
            <person name="Olson B.J.S.C."/>
            <person name="Nozaki H."/>
            <person name="Durand P.M."/>
        </authorList>
    </citation>
    <scope>NUCLEOTIDE SEQUENCE [LARGE SCALE GENOMIC DNA]</scope>
    <source>
        <strain evidence="2 3">NIES-571</strain>
    </source>
</reference>
<feature type="compositionally biased region" description="Basic and acidic residues" evidence="1">
    <location>
        <begin position="87"/>
        <end position="106"/>
    </location>
</feature>
<gene>
    <name evidence="2" type="ORF">TSOC_014090</name>
</gene>
<dbReference type="EMBL" id="PGGS01001707">
    <property type="protein sequence ID" value="PNH00104.1"/>
    <property type="molecule type" value="Genomic_DNA"/>
</dbReference>
<evidence type="ECO:0000256" key="1">
    <source>
        <dbReference type="SAM" id="MobiDB-lite"/>
    </source>
</evidence>
<feature type="region of interest" description="Disordered" evidence="1">
    <location>
        <begin position="87"/>
        <end position="117"/>
    </location>
</feature>
<name>A0A2J7ZIL3_9CHLO</name>
<comment type="caution">
    <text evidence="2">The sequence shown here is derived from an EMBL/GenBank/DDBJ whole genome shotgun (WGS) entry which is preliminary data.</text>
</comment>
<dbReference type="AlphaFoldDB" id="A0A2J7ZIL3"/>
<keyword evidence="3" id="KW-1185">Reference proteome</keyword>
<sequence>MGLPRPCAVPPRVQNLRGGFLPALHEVLPQGRVRQGGGTTNGLAQAAASQARAAESRRYEQEAVLAMERLRIQKEAAANLRSRLLEATRRREQEATSKRREEEARTVARTKVTNSYG</sequence>
<organism evidence="2 3">
    <name type="scientific">Tetrabaena socialis</name>
    <dbReference type="NCBI Taxonomy" id="47790"/>
    <lineage>
        <taxon>Eukaryota</taxon>
        <taxon>Viridiplantae</taxon>
        <taxon>Chlorophyta</taxon>
        <taxon>core chlorophytes</taxon>
        <taxon>Chlorophyceae</taxon>
        <taxon>CS clade</taxon>
        <taxon>Chlamydomonadales</taxon>
        <taxon>Tetrabaenaceae</taxon>
        <taxon>Tetrabaena</taxon>
    </lineage>
</organism>
<evidence type="ECO:0000313" key="3">
    <source>
        <dbReference type="Proteomes" id="UP000236333"/>
    </source>
</evidence>
<proteinExistence type="predicted"/>
<dbReference type="Proteomes" id="UP000236333">
    <property type="component" value="Unassembled WGS sequence"/>
</dbReference>
<protein>
    <submittedName>
        <fullName evidence="2">Uncharacterized protein</fullName>
    </submittedName>
</protein>
<evidence type="ECO:0000313" key="2">
    <source>
        <dbReference type="EMBL" id="PNH00104.1"/>
    </source>
</evidence>